<comment type="caution">
    <text evidence="2">The sequence shown here is derived from an EMBL/GenBank/DDBJ whole genome shotgun (WGS) entry which is preliminary data.</text>
</comment>
<evidence type="ECO:0008006" key="4">
    <source>
        <dbReference type="Google" id="ProtNLM"/>
    </source>
</evidence>
<feature type="transmembrane region" description="Helical" evidence="1">
    <location>
        <begin position="59"/>
        <end position="79"/>
    </location>
</feature>
<feature type="transmembrane region" description="Helical" evidence="1">
    <location>
        <begin position="12"/>
        <end position="32"/>
    </location>
</feature>
<sequence>MNTSTKFEDTKVNIRIVLSGLWAAVTLCYLYGDYFELYVPQKAKGLVEGTNLLDTPVKLFIAAFALSLPAVMVFLSLILKPQINRILNIVLGIFFTAVMLLIAVTSLTAWRAFYVFLALVESFITILIVVYAWKWKRV</sequence>
<accession>A0A135W2E9</accession>
<protein>
    <recommendedName>
        <fullName evidence="4">DUF4345 domain-containing protein</fullName>
    </recommendedName>
</protein>
<dbReference type="EMBL" id="LPUR01000019">
    <property type="protein sequence ID" value="KXH79114.1"/>
    <property type="molecule type" value="Genomic_DNA"/>
</dbReference>
<feature type="transmembrane region" description="Helical" evidence="1">
    <location>
        <begin position="86"/>
        <end position="107"/>
    </location>
</feature>
<dbReference type="RefSeq" id="WP_062653652.1">
    <property type="nucleotide sequence ID" value="NZ_LPUR01000019.1"/>
</dbReference>
<dbReference type="InterPro" id="IPR046289">
    <property type="entry name" value="DUF6326"/>
</dbReference>
<dbReference type="OrthoDB" id="1551186at2"/>
<feature type="transmembrane region" description="Helical" evidence="1">
    <location>
        <begin position="113"/>
        <end position="133"/>
    </location>
</feature>
<reference evidence="3" key="1">
    <citation type="submission" date="2015-12" db="EMBL/GenBank/DDBJ databases">
        <title>Genome sequence of a biocontrol rhizobacterium Chryseobacterium kwangjuense strain KJ1R5 isolated from pepper (Capsicum annuum L.).</title>
        <authorList>
            <person name="Jeong J.-J."/>
            <person name="Park H."/>
            <person name="Mannaa M."/>
            <person name="Sang M.K."/>
            <person name="Choi I.-G."/>
            <person name="Kim K.D."/>
        </authorList>
    </citation>
    <scope>NUCLEOTIDE SEQUENCE [LARGE SCALE GENOMIC DNA]</scope>
    <source>
        <strain evidence="3">KJ1R5</strain>
    </source>
</reference>
<evidence type="ECO:0000313" key="3">
    <source>
        <dbReference type="Proteomes" id="UP000070513"/>
    </source>
</evidence>
<dbReference type="AlphaFoldDB" id="A0A135W2E9"/>
<reference evidence="2 3" key="2">
    <citation type="journal article" date="2016" name="Genome Announc.">
        <title>Draft Genome Sequence of a Biocontrol Rhizobacterium, Chryseobacterium kwangjuense Strain KJ1R5, Isolated from Pepper (Capsicum annuum).</title>
        <authorList>
            <person name="Jeong J.J."/>
            <person name="Park H."/>
            <person name="Park B.H."/>
            <person name="Mannaa M."/>
            <person name="Sang M.K."/>
            <person name="Choi I.G."/>
            <person name="Kim K.D."/>
        </authorList>
    </citation>
    <scope>NUCLEOTIDE SEQUENCE [LARGE SCALE GENOMIC DNA]</scope>
    <source>
        <strain evidence="2 3">KJ1R5</strain>
    </source>
</reference>
<dbReference type="Pfam" id="PF19851">
    <property type="entry name" value="DUF6326"/>
    <property type="match status" value="1"/>
</dbReference>
<evidence type="ECO:0000313" key="2">
    <source>
        <dbReference type="EMBL" id="KXH79114.1"/>
    </source>
</evidence>
<keyword evidence="1" id="KW-0812">Transmembrane</keyword>
<proteinExistence type="predicted"/>
<organism evidence="2 3">
    <name type="scientific">Chryseobacterium kwangjuense</name>
    <dbReference type="NCBI Taxonomy" id="267125"/>
    <lineage>
        <taxon>Bacteria</taxon>
        <taxon>Pseudomonadati</taxon>
        <taxon>Bacteroidota</taxon>
        <taxon>Flavobacteriia</taxon>
        <taxon>Flavobacteriales</taxon>
        <taxon>Weeksellaceae</taxon>
        <taxon>Chryseobacterium group</taxon>
        <taxon>Chryseobacterium</taxon>
    </lineage>
</organism>
<dbReference type="Proteomes" id="UP000070513">
    <property type="component" value="Unassembled WGS sequence"/>
</dbReference>
<keyword evidence="1" id="KW-1133">Transmembrane helix</keyword>
<gene>
    <name evidence="2" type="ORF">AU378_20905</name>
</gene>
<evidence type="ECO:0000256" key="1">
    <source>
        <dbReference type="SAM" id="Phobius"/>
    </source>
</evidence>
<name>A0A135W2E9_9FLAO</name>
<keyword evidence="1" id="KW-0472">Membrane</keyword>